<dbReference type="Proteomes" id="UP000886476">
    <property type="component" value="Unassembled WGS sequence"/>
</dbReference>
<keyword evidence="3" id="KW-1185">Reference proteome</keyword>
<comment type="caution">
    <text evidence="2">The sequence shown here is derived from an EMBL/GenBank/DDBJ whole genome shotgun (WGS) entry which is preliminary data.</text>
</comment>
<evidence type="ECO:0000256" key="1">
    <source>
        <dbReference type="SAM" id="MobiDB-lite"/>
    </source>
</evidence>
<protein>
    <recommendedName>
        <fullName evidence="4">Bacteriocin</fullName>
    </recommendedName>
</protein>
<organism evidence="2 3">
    <name type="scientific">Bradyrhizobium aeschynomenes</name>
    <dbReference type="NCBI Taxonomy" id="2734909"/>
    <lineage>
        <taxon>Bacteria</taxon>
        <taxon>Pseudomonadati</taxon>
        <taxon>Pseudomonadota</taxon>
        <taxon>Alphaproteobacteria</taxon>
        <taxon>Hyphomicrobiales</taxon>
        <taxon>Nitrobacteraceae</taxon>
        <taxon>Bradyrhizobium</taxon>
    </lineage>
</organism>
<sequence>MKTDVSAYDVTELSFEEASALAGGGATAGLGGGIISAFPPPGGQDKDHPGNGHCGHDGQPGQHP</sequence>
<proteinExistence type="predicted"/>
<dbReference type="EMBL" id="JABFDN010000021">
    <property type="protein sequence ID" value="NPU69698.1"/>
    <property type="molecule type" value="Genomic_DNA"/>
</dbReference>
<feature type="region of interest" description="Disordered" evidence="1">
    <location>
        <begin position="23"/>
        <end position="64"/>
    </location>
</feature>
<dbReference type="RefSeq" id="WP_172114986.1">
    <property type="nucleotide sequence ID" value="NZ_JABFDM010000021.1"/>
</dbReference>
<reference evidence="2" key="1">
    <citation type="submission" date="2020-05" db="EMBL/GenBank/DDBJ databases">
        <title>Nod-independent and nitrogen-fixing Bradyrhizobium aeschynomene sp. nov. isolated from nodules of Aeschynomene indica.</title>
        <authorList>
            <person name="Zhang Z."/>
        </authorList>
    </citation>
    <scope>NUCLEOTIDE SEQUENCE</scope>
    <source>
        <strain evidence="2">83012</strain>
    </source>
</reference>
<feature type="compositionally biased region" description="Gly residues" evidence="1">
    <location>
        <begin position="23"/>
        <end position="34"/>
    </location>
</feature>
<accession>A0ABX2CNI7</accession>
<gene>
    <name evidence="2" type="ORF">HL667_32205</name>
</gene>
<evidence type="ECO:0000313" key="3">
    <source>
        <dbReference type="Proteomes" id="UP000886476"/>
    </source>
</evidence>
<evidence type="ECO:0000313" key="2">
    <source>
        <dbReference type="EMBL" id="NPU69698.1"/>
    </source>
</evidence>
<evidence type="ECO:0008006" key="4">
    <source>
        <dbReference type="Google" id="ProtNLM"/>
    </source>
</evidence>
<name>A0ABX2CNI7_9BRAD</name>
<feature type="compositionally biased region" description="Basic and acidic residues" evidence="1">
    <location>
        <begin position="44"/>
        <end position="56"/>
    </location>
</feature>